<evidence type="ECO:0000313" key="1">
    <source>
        <dbReference type="EMBL" id="CAJ1931783.1"/>
    </source>
</evidence>
<gene>
    <name evidence="1" type="ORF">AYBTSS11_LOCUS5450</name>
</gene>
<feature type="non-terminal residue" evidence="1">
    <location>
        <position position="52"/>
    </location>
</feature>
<keyword evidence="2" id="KW-1185">Reference proteome</keyword>
<dbReference type="Gramene" id="rna-AYBTSS11_LOCUS5450">
    <property type="protein sequence ID" value="CAJ1931783.1"/>
    <property type="gene ID" value="gene-AYBTSS11_LOCUS5450"/>
</dbReference>
<sequence length="52" mass="6125">MCELSNVRHIMNSLQHKCSLKVKQGLNSKRKLKSRAQRKFLTSQDVVEKREI</sequence>
<proteinExistence type="predicted"/>
<name>A0AA86RVD2_9FABA</name>
<organism evidence="1 2">
    <name type="scientific">Sphenostylis stenocarpa</name>
    <dbReference type="NCBI Taxonomy" id="92480"/>
    <lineage>
        <taxon>Eukaryota</taxon>
        <taxon>Viridiplantae</taxon>
        <taxon>Streptophyta</taxon>
        <taxon>Embryophyta</taxon>
        <taxon>Tracheophyta</taxon>
        <taxon>Spermatophyta</taxon>
        <taxon>Magnoliopsida</taxon>
        <taxon>eudicotyledons</taxon>
        <taxon>Gunneridae</taxon>
        <taxon>Pentapetalae</taxon>
        <taxon>rosids</taxon>
        <taxon>fabids</taxon>
        <taxon>Fabales</taxon>
        <taxon>Fabaceae</taxon>
        <taxon>Papilionoideae</taxon>
        <taxon>50 kb inversion clade</taxon>
        <taxon>NPAAA clade</taxon>
        <taxon>indigoferoid/millettioid clade</taxon>
        <taxon>Phaseoleae</taxon>
        <taxon>Sphenostylis</taxon>
    </lineage>
</organism>
<evidence type="ECO:0000313" key="2">
    <source>
        <dbReference type="Proteomes" id="UP001189624"/>
    </source>
</evidence>
<accession>A0AA86RVD2</accession>
<protein>
    <submittedName>
        <fullName evidence="1">Uncharacterized protein</fullName>
    </submittedName>
</protein>
<dbReference type="EMBL" id="OY731399">
    <property type="protein sequence ID" value="CAJ1931783.1"/>
    <property type="molecule type" value="Genomic_DNA"/>
</dbReference>
<dbReference type="AlphaFoldDB" id="A0AA86RVD2"/>
<dbReference type="Proteomes" id="UP001189624">
    <property type="component" value="Chromosome 2"/>
</dbReference>
<reference evidence="1" key="1">
    <citation type="submission" date="2023-10" db="EMBL/GenBank/DDBJ databases">
        <authorList>
            <person name="Domelevo Entfellner J.-B."/>
        </authorList>
    </citation>
    <scope>NUCLEOTIDE SEQUENCE</scope>
</reference>